<proteinExistence type="predicted"/>
<dbReference type="AlphaFoldDB" id="A0AAV7VGC1"/>
<evidence type="ECO:0000313" key="2">
    <source>
        <dbReference type="Proteomes" id="UP001066276"/>
    </source>
</evidence>
<dbReference type="Proteomes" id="UP001066276">
    <property type="component" value="Chromosome 2_1"/>
</dbReference>
<evidence type="ECO:0000313" key="1">
    <source>
        <dbReference type="EMBL" id="KAJ1200644.1"/>
    </source>
</evidence>
<protein>
    <submittedName>
        <fullName evidence="1">Uncharacterized protein</fullName>
    </submittedName>
</protein>
<reference evidence="1" key="1">
    <citation type="journal article" date="2022" name="bioRxiv">
        <title>Sequencing and chromosome-scale assembly of the giantPleurodeles waltlgenome.</title>
        <authorList>
            <person name="Brown T."/>
            <person name="Elewa A."/>
            <person name="Iarovenko S."/>
            <person name="Subramanian E."/>
            <person name="Araus A.J."/>
            <person name="Petzold A."/>
            <person name="Susuki M."/>
            <person name="Suzuki K.-i.T."/>
            <person name="Hayashi T."/>
            <person name="Toyoda A."/>
            <person name="Oliveira C."/>
            <person name="Osipova E."/>
            <person name="Leigh N.D."/>
            <person name="Simon A."/>
            <person name="Yun M.H."/>
        </authorList>
    </citation>
    <scope>NUCLEOTIDE SEQUENCE</scope>
    <source>
        <strain evidence="1">20211129_DDA</strain>
        <tissue evidence="1">Liver</tissue>
    </source>
</reference>
<comment type="caution">
    <text evidence="1">The sequence shown here is derived from an EMBL/GenBank/DDBJ whole genome shotgun (WGS) entry which is preliminary data.</text>
</comment>
<name>A0AAV7VGC1_PLEWA</name>
<keyword evidence="2" id="KW-1185">Reference proteome</keyword>
<organism evidence="1 2">
    <name type="scientific">Pleurodeles waltl</name>
    <name type="common">Iberian ribbed newt</name>
    <dbReference type="NCBI Taxonomy" id="8319"/>
    <lineage>
        <taxon>Eukaryota</taxon>
        <taxon>Metazoa</taxon>
        <taxon>Chordata</taxon>
        <taxon>Craniata</taxon>
        <taxon>Vertebrata</taxon>
        <taxon>Euteleostomi</taxon>
        <taxon>Amphibia</taxon>
        <taxon>Batrachia</taxon>
        <taxon>Caudata</taxon>
        <taxon>Salamandroidea</taxon>
        <taxon>Salamandridae</taxon>
        <taxon>Pleurodelinae</taxon>
        <taxon>Pleurodeles</taxon>
    </lineage>
</organism>
<sequence length="209" mass="24239">MTVLEKGLSFVPTTKPHFFETKIELQRFFRRIRLSNFYRDKPRQSPCTTTVFRPPSSFTPPSNAMPVEILTFEKMVLKDVETLSKGRDYTRFNLTYEENMALQDLKQRRDVVIKAADKGGGIVLQDIDNYKREIRRQLSDQDCYKARANAVLKKAGINTSGPQMFVEPAQFPVKELRFAIQHHLYLLLHSPIQDDVEILHGFEVDRTSS</sequence>
<dbReference type="EMBL" id="JANPWB010000003">
    <property type="protein sequence ID" value="KAJ1200644.1"/>
    <property type="molecule type" value="Genomic_DNA"/>
</dbReference>
<gene>
    <name evidence="1" type="ORF">NDU88_004465</name>
</gene>
<accession>A0AAV7VGC1</accession>